<gene>
    <name evidence="1" type="ORF">PoB_002565400</name>
</gene>
<reference evidence="1 2" key="1">
    <citation type="journal article" date="2021" name="Elife">
        <title>Chloroplast acquisition without the gene transfer in kleptoplastic sea slugs, Plakobranchus ocellatus.</title>
        <authorList>
            <person name="Maeda T."/>
            <person name="Takahashi S."/>
            <person name="Yoshida T."/>
            <person name="Shimamura S."/>
            <person name="Takaki Y."/>
            <person name="Nagai Y."/>
            <person name="Toyoda A."/>
            <person name="Suzuki Y."/>
            <person name="Arimoto A."/>
            <person name="Ishii H."/>
            <person name="Satoh N."/>
            <person name="Nishiyama T."/>
            <person name="Hasebe M."/>
            <person name="Maruyama T."/>
            <person name="Minagawa J."/>
            <person name="Obokata J."/>
            <person name="Shigenobu S."/>
        </authorList>
    </citation>
    <scope>NUCLEOTIDE SEQUENCE [LARGE SCALE GENOMIC DNA]</scope>
</reference>
<dbReference type="Proteomes" id="UP000735302">
    <property type="component" value="Unassembled WGS sequence"/>
</dbReference>
<dbReference type="EMBL" id="BLXT01002947">
    <property type="protein sequence ID" value="GFN99148.1"/>
    <property type="molecule type" value="Genomic_DNA"/>
</dbReference>
<dbReference type="AlphaFoldDB" id="A0AAV3ZUY5"/>
<keyword evidence="2" id="KW-1185">Reference proteome</keyword>
<name>A0AAV3ZUY5_9GAST</name>
<protein>
    <submittedName>
        <fullName evidence="1">Uncharacterized protein</fullName>
    </submittedName>
</protein>
<evidence type="ECO:0000313" key="2">
    <source>
        <dbReference type="Proteomes" id="UP000735302"/>
    </source>
</evidence>
<sequence length="126" mass="14261">MSQSHFLVHTSILISHFRARRVGGQGLVVGVRPEGLPQPHVTSRWVTLGLRALRKPANKQSQDLAESTLLEDLELKCPQLSLTPRLRQNIVTTRYSRHEATCFCPRHLLTFTSPRPSHRPADPLLK</sequence>
<evidence type="ECO:0000313" key="1">
    <source>
        <dbReference type="EMBL" id="GFN99148.1"/>
    </source>
</evidence>
<proteinExistence type="predicted"/>
<comment type="caution">
    <text evidence="1">The sequence shown here is derived from an EMBL/GenBank/DDBJ whole genome shotgun (WGS) entry which is preliminary data.</text>
</comment>
<accession>A0AAV3ZUY5</accession>
<organism evidence="1 2">
    <name type="scientific">Plakobranchus ocellatus</name>
    <dbReference type="NCBI Taxonomy" id="259542"/>
    <lineage>
        <taxon>Eukaryota</taxon>
        <taxon>Metazoa</taxon>
        <taxon>Spiralia</taxon>
        <taxon>Lophotrochozoa</taxon>
        <taxon>Mollusca</taxon>
        <taxon>Gastropoda</taxon>
        <taxon>Heterobranchia</taxon>
        <taxon>Euthyneura</taxon>
        <taxon>Panpulmonata</taxon>
        <taxon>Sacoglossa</taxon>
        <taxon>Placobranchoidea</taxon>
        <taxon>Plakobranchidae</taxon>
        <taxon>Plakobranchus</taxon>
    </lineage>
</organism>